<sequence>MSRPTDSREPDERALSQALHEQVRQDDVPDVSEALQKRIASESRDSSVGYAVVQIVLLGALLAMGVWYFWR</sequence>
<dbReference type="AlphaFoldDB" id="A0A1W1GYR9"/>
<evidence type="ECO:0000313" key="3">
    <source>
        <dbReference type="EMBL" id="SLM24519.1"/>
    </source>
</evidence>
<keyword evidence="2" id="KW-0472">Membrane</keyword>
<evidence type="ECO:0000256" key="2">
    <source>
        <dbReference type="SAM" id="Phobius"/>
    </source>
</evidence>
<proteinExistence type="predicted"/>
<dbReference type="Proteomes" id="UP000191133">
    <property type="component" value="Unassembled WGS sequence"/>
</dbReference>
<accession>A0A1W1GYR9</accession>
<feature type="transmembrane region" description="Helical" evidence="2">
    <location>
        <begin position="48"/>
        <end position="70"/>
    </location>
</feature>
<name>A0A1W1GYR9_9GAMM</name>
<keyword evidence="2" id="KW-1133">Transmembrane helix</keyword>
<gene>
    <name evidence="3" type="ORF">SAMN04488690_2242</name>
</gene>
<organism evidence="3 4">
    <name type="scientific">Stenotrophomonas indicatrix</name>
    <dbReference type="NCBI Taxonomy" id="2045451"/>
    <lineage>
        <taxon>Bacteria</taxon>
        <taxon>Pseudomonadati</taxon>
        <taxon>Pseudomonadota</taxon>
        <taxon>Gammaproteobacteria</taxon>
        <taxon>Lysobacterales</taxon>
        <taxon>Lysobacteraceae</taxon>
        <taxon>Stenotrophomonas</taxon>
    </lineage>
</organism>
<evidence type="ECO:0000256" key="1">
    <source>
        <dbReference type="SAM" id="MobiDB-lite"/>
    </source>
</evidence>
<dbReference type="EMBL" id="FWEU01000003">
    <property type="protein sequence ID" value="SLM24519.1"/>
    <property type="molecule type" value="Genomic_DNA"/>
</dbReference>
<feature type="region of interest" description="Disordered" evidence="1">
    <location>
        <begin position="1"/>
        <end position="30"/>
    </location>
</feature>
<feature type="compositionally biased region" description="Basic and acidic residues" evidence="1">
    <location>
        <begin position="1"/>
        <end position="14"/>
    </location>
</feature>
<protein>
    <submittedName>
        <fullName evidence="3">Uncharacterized protein</fullName>
    </submittedName>
</protein>
<evidence type="ECO:0000313" key="4">
    <source>
        <dbReference type="Proteomes" id="UP000191133"/>
    </source>
</evidence>
<keyword evidence="2" id="KW-0812">Transmembrane</keyword>
<dbReference type="RefSeq" id="WP_080149569.1">
    <property type="nucleotide sequence ID" value="NZ_DAMDGY010000010.1"/>
</dbReference>
<reference evidence="4" key="1">
    <citation type="submission" date="2016-10" db="EMBL/GenBank/DDBJ databases">
        <authorList>
            <person name="Varghese N."/>
        </authorList>
    </citation>
    <scope>NUCLEOTIDE SEQUENCE [LARGE SCALE GENOMIC DNA]</scope>
    <source>
        <strain evidence="4">92MFCol6.1</strain>
    </source>
</reference>